<evidence type="ECO:0000256" key="1">
    <source>
        <dbReference type="ARBA" id="ARBA00022669"/>
    </source>
</evidence>
<dbReference type="SMART" id="SM00494">
    <property type="entry name" value="ChtBD2"/>
    <property type="match status" value="2"/>
</dbReference>
<evidence type="ECO:0000256" key="6">
    <source>
        <dbReference type="SAM" id="SignalP"/>
    </source>
</evidence>
<comment type="caution">
    <text evidence="8">The sequence shown here is derived from an EMBL/GenBank/DDBJ whole genome shotgun (WGS) entry which is preliminary data.</text>
</comment>
<keyword evidence="4" id="KW-1015">Disulfide bond</keyword>
<dbReference type="SUPFAM" id="SSF57625">
    <property type="entry name" value="Invertebrate chitin-binding proteins"/>
    <property type="match status" value="2"/>
</dbReference>
<keyword evidence="2 6" id="KW-0732">Signal</keyword>
<gene>
    <name evidence="8" type="ORF">HW555_012760</name>
</gene>
<dbReference type="InterPro" id="IPR002557">
    <property type="entry name" value="Chitin-bd_dom"/>
</dbReference>
<dbReference type="InterPro" id="IPR036508">
    <property type="entry name" value="Chitin-bd_dom_sf"/>
</dbReference>
<dbReference type="GO" id="GO:0008061">
    <property type="term" value="F:chitin binding"/>
    <property type="evidence" value="ECO:0007669"/>
    <property type="project" value="UniProtKB-KW"/>
</dbReference>
<dbReference type="Pfam" id="PF01607">
    <property type="entry name" value="CBM_14"/>
    <property type="match status" value="2"/>
</dbReference>
<evidence type="ECO:0000313" key="8">
    <source>
        <dbReference type="EMBL" id="KAF9407105.1"/>
    </source>
</evidence>
<dbReference type="PANTHER" id="PTHR23301:SF0">
    <property type="entry name" value="CHITIN-BINDING TYPE-2 DOMAIN-CONTAINING PROTEIN-RELATED"/>
    <property type="match status" value="1"/>
</dbReference>
<dbReference type="AlphaFoldDB" id="A0A835G5Z3"/>
<protein>
    <recommendedName>
        <fullName evidence="7">Chitin-binding type-2 domain-containing protein</fullName>
    </recommendedName>
</protein>
<evidence type="ECO:0000256" key="4">
    <source>
        <dbReference type="ARBA" id="ARBA00023157"/>
    </source>
</evidence>
<dbReference type="PANTHER" id="PTHR23301">
    <property type="entry name" value="CHITIN BINDING PERITROPHIN-A"/>
    <property type="match status" value="1"/>
</dbReference>
<evidence type="ECO:0000313" key="9">
    <source>
        <dbReference type="Proteomes" id="UP000648187"/>
    </source>
</evidence>
<sequence>MISISLFFYLQAFVNFFYETVTFGQVNSAYEYYGSSNVRDQRPEALYAQRPLGTALRVPGVPVAAAPAPVYSPAVKPNRNILHPLPINYGDQQPTTVPEPAQPPQDKAYKYLCPDGLHFNPAARRFEYPCAYPSEVKCTAGAVEQIPKSTDQCPNQYGYYAIKDGDCSKYIMCQEGAATIMECPMGLVFNPQISSCDWPSNVPQCSPAVFKDFICPEPPKDEDGKVSDIIYKYRYGNQCKQYIACQLGHPRLLSCEGGLSFDESSQSCIDEDYVSCAAPYSQQ</sequence>
<keyword evidence="3" id="KW-0677">Repeat</keyword>
<dbReference type="EMBL" id="JACKWZ010000505">
    <property type="protein sequence ID" value="KAF9407105.1"/>
    <property type="molecule type" value="Genomic_DNA"/>
</dbReference>
<name>A0A835G5Z3_SPOEX</name>
<dbReference type="Gene3D" id="2.170.140.10">
    <property type="entry name" value="Chitin binding domain"/>
    <property type="match status" value="3"/>
</dbReference>
<accession>A0A835G5Z3</accession>
<dbReference type="GO" id="GO:0005576">
    <property type="term" value="C:extracellular region"/>
    <property type="evidence" value="ECO:0007669"/>
    <property type="project" value="InterPro"/>
</dbReference>
<feature type="domain" description="Chitin-binding type-2" evidence="7">
    <location>
        <begin position="212"/>
        <end position="278"/>
    </location>
</feature>
<keyword evidence="9" id="KW-1185">Reference proteome</keyword>
<evidence type="ECO:0000256" key="3">
    <source>
        <dbReference type="ARBA" id="ARBA00022737"/>
    </source>
</evidence>
<evidence type="ECO:0000256" key="5">
    <source>
        <dbReference type="ARBA" id="ARBA00023180"/>
    </source>
</evidence>
<keyword evidence="5" id="KW-0325">Glycoprotein</keyword>
<proteinExistence type="predicted"/>
<feature type="signal peptide" evidence="6">
    <location>
        <begin position="1"/>
        <end position="24"/>
    </location>
</feature>
<evidence type="ECO:0000256" key="2">
    <source>
        <dbReference type="ARBA" id="ARBA00022729"/>
    </source>
</evidence>
<dbReference type="Proteomes" id="UP000648187">
    <property type="component" value="Unassembled WGS sequence"/>
</dbReference>
<feature type="domain" description="Chitin-binding type-2" evidence="7">
    <location>
        <begin position="150"/>
        <end position="207"/>
    </location>
</feature>
<evidence type="ECO:0000259" key="7">
    <source>
        <dbReference type="PROSITE" id="PS50940"/>
    </source>
</evidence>
<dbReference type="PROSITE" id="PS50940">
    <property type="entry name" value="CHIT_BIND_II"/>
    <property type="match status" value="2"/>
</dbReference>
<keyword evidence="1" id="KW-0147">Chitin-binding</keyword>
<organism evidence="8 9">
    <name type="scientific">Spodoptera exigua</name>
    <name type="common">Beet armyworm</name>
    <name type="synonym">Noctua fulgens</name>
    <dbReference type="NCBI Taxonomy" id="7107"/>
    <lineage>
        <taxon>Eukaryota</taxon>
        <taxon>Metazoa</taxon>
        <taxon>Ecdysozoa</taxon>
        <taxon>Arthropoda</taxon>
        <taxon>Hexapoda</taxon>
        <taxon>Insecta</taxon>
        <taxon>Pterygota</taxon>
        <taxon>Neoptera</taxon>
        <taxon>Endopterygota</taxon>
        <taxon>Lepidoptera</taxon>
        <taxon>Glossata</taxon>
        <taxon>Ditrysia</taxon>
        <taxon>Noctuoidea</taxon>
        <taxon>Noctuidae</taxon>
        <taxon>Amphipyrinae</taxon>
        <taxon>Spodoptera</taxon>
    </lineage>
</organism>
<dbReference type="InterPro" id="IPR051940">
    <property type="entry name" value="Chitin_bind-dev_reg"/>
</dbReference>
<reference evidence="8" key="1">
    <citation type="submission" date="2020-08" db="EMBL/GenBank/DDBJ databases">
        <title>Spodoptera exigua strain:BAW_Kor-Di-RS1 Genome sequencing and assembly.</title>
        <authorList>
            <person name="Kim J."/>
            <person name="Nam H.Y."/>
            <person name="Kwon M."/>
            <person name="Choi J.H."/>
            <person name="Cho S.R."/>
            <person name="Kim G.-H."/>
        </authorList>
    </citation>
    <scope>NUCLEOTIDE SEQUENCE</scope>
    <source>
        <strain evidence="8">BAW_Kor-Di-RS1</strain>
        <tissue evidence="8">Whole-body</tissue>
    </source>
</reference>
<feature type="chain" id="PRO_5032315122" description="Chitin-binding type-2 domain-containing protein" evidence="6">
    <location>
        <begin position="25"/>
        <end position="283"/>
    </location>
</feature>